<organism evidence="1 2">
    <name type="scientific">Halalkalibacter oceani</name>
    <dbReference type="NCBI Taxonomy" id="1653776"/>
    <lineage>
        <taxon>Bacteria</taxon>
        <taxon>Bacillati</taxon>
        <taxon>Bacillota</taxon>
        <taxon>Bacilli</taxon>
        <taxon>Bacillales</taxon>
        <taxon>Bacillaceae</taxon>
        <taxon>Halalkalibacter</taxon>
    </lineage>
</organism>
<dbReference type="AlphaFoldDB" id="A0A9X2DSB9"/>
<evidence type="ECO:0000313" key="1">
    <source>
        <dbReference type="EMBL" id="MCM3716039.1"/>
    </source>
</evidence>
<keyword evidence="2" id="KW-1185">Reference proteome</keyword>
<proteinExistence type="predicted"/>
<protein>
    <submittedName>
        <fullName evidence="1">Uncharacterized protein</fullName>
    </submittedName>
</protein>
<reference evidence="1" key="1">
    <citation type="submission" date="2022-05" db="EMBL/GenBank/DDBJ databases">
        <title>Comparative Genomics of Spacecraft Associated Microbes.</title>
        <authorList>
            <person name="Tran M.T."/>
            <person name="Wright A."/>
            <person name="Seuylemezian A."/>
            <person name="Eisen J."/>
            <person name="Coil D."/>
        </authorList>
    </citation>
    <scope>NUCLEOTIDE SEQUENCE</scope>
    <source>
        <strain evidence="1">214.1.1</strain>
    </source>
</reference>
<accession>A0A9X2DSB9</accession>
<gene>
    <name evidence="1" type="ORF">M3202_18465</name>
</gene>
<evidence type="ECO:0000313" key="2">
    <source>
        <dbReference type="Proteomes" id="UP001139179"/>
    </source>
</evidence>
<dbReference type="Proteomes" id="UP001139179">
    <property type="component" value="Unassembled WGS sequence"/>
</dbReference>
<dbReference type="RefSeq" id="WP_251224719.1">
    <property type="nucleotide sequence ID" value="NZ_JAMBOL010000027.1"/>
</dbReference>
<comment type="caution">
    <text evidence="1">The sequence shown here is derived from an EMBL/GenBank/DDBJ whole genome shotgun (WGS) entry which is preliminary data.</text>
</comment>
<sequence length="110" mass="13079">MTNKQSIKRFNTHDIKRIISNWPIFSFSKRDHIIHQIFMTFSLSIDSLDDFDSVVDRVHHLFPHKDNTKVSMKKSQSGKGHILLIKLIVTKENMDDFMRNKKKFKEGDIY</sequence>
<dbReference type="EMBL" id="JAMBOL010000027">
    <property type="protein sequence ID" value="MCM3716039.1"/>
    <property type="molecule type" value="Genomic_DNA"/>
</dbReference>
<name>A0A9X2DSB9_9BACI</name>